<evidence type="ECO:0000313" key="3">
    <source>
        <dbReference type="Proteomes" id="UP000068603"/>
    </source>
</evidence>
<sequence>MQNSESNPTPKQQQEIAAQSPVKTPAAGTDMPDAQTQAAGFAHPPKPLSAEAVAAKTPTGLPPIDRDAYASDSADPVRRAASRIVTLDNANMAATDNTVDVDGKGMEARQGASEWQDNVIYSNASLDDSVDTPGEGLGGFESRPGGSLPQIATRPGWQVRHVGVVEIAHGDVTRTEHVFRFERTDRRR</sequence>
<feature type="region of interest" description="Disordered" evidence="1">
    <location>
        <begin position="1"/>
        <end position="76"/>
    </location>
</feature>
<dbReference type="EMBL" id="LPHB01000072">
    <property type="protein sequence ID" value="KWA55126.1"/>
    <property type="molecule type" value="Genomic_DNA"/>
</dbReference>
<protein>
    <submittedName>
        <fullName evidence="2">2-oxoglutarate dehydrogenase</fullName>
    </submittedName>
</protein>
<dbReference type="AlphaFoldDB" id="A0A108FU98"/>
<evidence type="ECO:0000313" key="2">
    <source>
        <dbReference type="EMBL" id="KWA55126.1"/>
    </source>
</evidence>
<feature type="compositionally biased region" description="Polar residues" evidence="1">
    <location>
        <begin position="1"/>
        <end position="17"/>
    </location>
</feature>
<dbReference type="InterPro" id="IPR021551">
    <property type="entry name" value="DUF3005"/>
</dbReference>
<dbReference type="RefSeq" id="WP_060149296.1">
    <property type="nucleotide sequence ID" value="NZ_LPGD01000045.1"/>
</dbReference>
<name>A0A108FU98_9BURK</name>
<accession>A0A108FU98</accession>
<feature type="region of interest" description="Disordered" evidence="1">
    <location>
        <begin position="125"/>
        <end position="152"/>
    </location>
</feature>
<proteinExistence type="predicted"/>
<dbReference type="STRING" id="1503054.WT74_19380"/>
<reference evidence="2 3" key="1">
    <citation type="submission" date="2015-11" db="EMBL/GenBank/DDBJ databases">
        <title>Expanding the genomic diversity of Burkholderia species for the development of highly accurate diagnostics.</title>
        <authorList>
            <person name="Sahl J."/>
            <person name="Keim P."/>
            <person name="Wagner D."/>
        </authorList>
    </citation>
    <scope>NUCLEOTIDE SEQUENCE [LARGE SCALE GENOMIC DNA]</scope>
    <source>
        <strain evidence="2 3">MSMB1960WGS</strain>
    </source>
</reference>
<comment type="caution">
    <text evidence="2">The sequence shown here is derived from an EMBL/GenBank/DDBJ whole genome shotgun (WGS) entry which is preliminary data.</text>
</comment>
<dbReference type="Proteomes" id="UP000068603">
    <property type="component" value="Unassembled WGS sequence"/>
</dbReference>
<dbReference type="Pfam" id="PF11448">
    <property type="entry name" value="DUF3005"/>
    <property type="match status" value="1"/>
</dbReference>
<evidence type="ECO:0000256" key="1">
    <source>
        <dbReference type="SAM" id="MobiDB-lite"/>
    </source>
</evidence>
<organism evidence="2">
    <name type="scientific">Burkholderia stagnalis</name>
    <dbReference type="NCBI Taxonomy" id="1503054"/>
    <lineage>
        <taxon>Bacteria</taxon>
        <taxon>Pseudomonadati</taxon>
        <taxon>Pseudomonadota</taxon>
        <taxon>Betaproteobacteria</taxon>
        <taxon>Burkholderiales</taxon>
        <taxon>Burkholderiaceae</taxon>
        <taxon>Burkholderia</taxon>
        <taxon>Burkholderia cepacia complex</taxon>
    </lineage>
</organism>
<gene>
    <name evidence="2" type="ORF">WT44_27580</name>
</gene>